<evidence type="ECO:0000259" key="5">
    <source>
        <dbReference type="Pfam" id="PF02631"/>
    </source>
</evidence>
<evidence type="ECO:0000313" key="6">
    <source>
        <dbReference type="EMBL" id="HDR50553.1"/>
    </source>
</evidence>
<comment type="subcellular location">
    <subcellularLocation>
        <location evidence="1">Cytoplasm</location>
    </subcellularLocation>
</comment>
<dbReference type="Pfam" id="PF02631">
    <property type="entry name" value="RecX_HTH2"/>
    <property type="match status" value="1"/>
</dbReference>
<organism evidence="6">
    <name type="scientific">Mariniphaga anaerophila</name>
    <dbReference type="NCBI Taxonomy" id="1484053"/>
    <lineage>
        <taxon>Bacteria</taxon>
        <taxon>Pseudomonadati</taxon>
        <taxon>Bacteroidota</taxon>
        <taxon>Bacteroidia</taxon>
        <taxon>Marinilabiliales</taxon>
        <taxon>Prolixibacteraceae</taxon>
        <taxon>Mariniphaga</taxon>
    </lineage>
</organism>
<protein>
    <recommendedName>
        <fullName evidence="3">Regulatory protein RecX</fullName>
    </recommendedName>
</protein>
<comment type="similarity">
    <text evidence="2">Belongs to the RecX family.</text>
</comment>
<evidence type="ECO:0000256" key="1">
    <source>
        <dbReference type="ARBA" id="ARBA00004496"/>
    </source>
</evidence>
<name>A0A831LND3_9BACT</name>
<gene>
    <name evidence="6" type="ORF">ENN90_02880</name>
</gene>
<dbReference type="Gene3D" id="1.10.10.10">
    <property type="entry name" value="Winged helix-like DNA-binding domain superfamily/Winged helix DNA-binding domain"/>
    <property type="match status" value="1"/>
</dbReference>
<sequence length="165" mass="19322">MANLSILFPMGTEKKTAQEIYAKMAALCSRSEQCSTDIFKKMTAAGLNSEEADEIMEKLKAEKFIDDERYVRSYVSDKFKFNKWGKVKIRHYLKMKGLPEELIQNGLDEIDAEKYRETLIKTMKEKARKVKKKNKFEKMGQIIRFAQNRGFEAEMIHRYLSEVVS</sequence>
<accession>A0A831LND3</accession>
<dbReference type="EMBL" id="DSDK01000162">
    <property type="protein sequence ID" value="HDR50553.1"/>
    <property type="molecule type" value="Genomic_DNA"/>
</dbReference>
<proteinExistence type="inferred from homology"/>
<comment type="caution">
    <text evidence="6">The sequence shown here is derived from an EMBL/GenBank/DDBJ whole genome shotgun (WGS) entry which is preliminary data.</text>
</comment>
<dbReference type="PANTHER" id="PTHR33602">
    <property type="entry name" value="REGULATORY PROTEIN RECX FAMILY PROTEIN"/>
    <property type="match status" value="1"/>
</dbReference>
<dbReference type="GO" id="GO:0006282">
    <property type="term" value="P:regulation of DNA repair"/>
    <property type="evidence" value="ECO:0007669"/>
    <property type="project" value="InterPro"/>
</dbReference>
<reference evidence="6" key="1">
    <citation type="journal article" date="2020" name="mSystems">
        <title>Genome- and Community-Level Interaction Insights into Carbon Utilization and Element Cycling Functions of Hydrothermarchaeota in Hydrothermal Sediment.</title>
        <authorList>
            <person name="Zhou Z."/>
            <person name="Liu Y."/>
            <person name="Xu W."/>
            <person name="Pan J."/>
            <person name="Luo Z.H."/>
            <person name="Li M."/>
        </authorList>
    </citation>
    <scope>NUCLEOTIDE SEQUENCE [LARGE SCALE GENOMIC DNA]</scope>
    <source>
        <strain evidence="6">SpSt-1217</strain>
    </source>
</reference>
<dbReference type="AlphaFoldDB" id="A0A831LND3"/>
<feature type="domain" description="RecX second three-helical" evidence="5">
    <location>
        <begin position="66"/>
        <end position="107"/>
    </location>
</feature>
<dbReference type="PANTHER" id="PTHR33602:SF1">
    <property type="entry name" value="REGULATORY PROTEIN RECX FAMILY PROTEIN"/>
    <property type="match status" value="1"/>
</dbReference>
<dbReference type="InterPro" id="IPR036388">
    <property type="entry name" value="WH-like_DNA-bd_sf"/>
</dbReference>
<evidence type="ECO:0000256" key="4">
    <source>
        <dbReference type="ARBA" id="ARBA00022490"/>
    </source>
</evidence>
<dbReference type="InterPro" id="IPR053924">
    <property type="entry name" value="RecX_HTH_2nd"/>
</dbReference>
<keyword evidence="4" id="KW-0963">Cytoplasm</keyword>
<evidence type="ECO:0000256" key="2">
    <source>
        <dbReference type="ARBA" id="ARBA00009695"/>
    </source>
</evidence>
<evidence type="ECO:0000256" key="3">
    <source>
        <dbReference type="ARBA" id="ARBA00018111"/>
    </source>
</evidence>
<dbReference type="Proteomes" id="UP000886047">
    <property type="component" value="Unassembled WGS sequence"/>
</dbReference>
<dbReference type="GO" id="GO:0005737">
    <property type="term" value="C:cytoplasm"/>
    <property type="evidence" value="ECO:0007669"/>
    <property type="project" value="UniProtKB-SubCell"/>
</dbReference>
<dbReference type="InterPro" id="IPR003783">
    <property type="entry name" value="Regulatory_RecX"/>
</dbReference>